<evidence type="ECO:0000313" key="1">
    <source>
        <dbReference type="EMBL" id="MEL4305929.1"/>
    </source>
</evidence>
<proteinExistence type="predicted"/>
<dbReference type="SUPFAM" id="SSF88713">
    <property type="entry name" value="Glycoside hydrolase/deacetylase"/>
    <property type="match status" value="1"/>
</dbReference>
<comment type="caution">
    <text evidence="1">The sequence shown here is derived from an EMBL/GenBank/DDBJ whole genome shotgun (WGS) entry which is preliminary data.</text>
</comment>
<organism evidence="1 2">
    <name type="scientific">Methanococcoides cohabitans</name>
    <dbReference type="NCBI Taxonomy" id="3136559"/>
    <lineage>
        <taxon>Archaea</taxon>
        <taxon>Methanobacteriati</taxon>
        <taxon>Methanobacteriota</taxon>
        <taxon>Stenosarchaea group</taxon>
        <taxon>Methanomicrobia</taxon>
        <taxon>Methanosarcinales</taxon>
        <taxon>Methanosarcinaceae</taxon>
        <taxon>Methanococcoides</taxon>
    </lineage>
</organism>
<dbReference type="EMBL" id="JBCAUS010000006">
    <property type="protein sequence ID" value="MEL4305929.1"/>
    <property type="molecule type" value="Genomic_DNA"/>
</dbReference>
<dbReference type="Proteomes" id="UP001396646">
    <property type="component" value="Unassembled WGS sequence"/>
</dbReference>
<sequence>MIPNSTLIEKLKEEKELWDLFTKKEEYNPPILDEYERFPYYLSSSRDIFEPKVSKYLIENGFKPEYPDGKEFAVCLTHDIDVIKESNFRYALNSFRAVTKGNIKEALRNFTYAINKRSHPYWNFREIIKLEEQYGATSSFYFLALEPGEQNYDYDLQTLRDDIRYIDARGWEVGLHGGHRSYNNYEDLYKKKEKLEAVLGKNIIGYRNHYLRFRTPETWELLSKAGFKYDTTFGYNDCAGFRNGMCHPFRPINLKTGKEIDIVEIPLTIMDCTLLRDYMRLDFNGSWEITKKLIDSVAKYNGVITILWHNTYMLDENLEFYKKILNYCYEKDAWMASGKDMTEWWEQ</sequence>
<keyword evidence="2" id="KW-1185">Reference proteome</keyword>
<protein>
    <submittedName>
        <fullName evidence="1">Polysaccharide deacetylase family protein</fullName>
    </submittedName>
</protein>
<accession>A0ABU9KU40</accession>
<dbReference type="InterPro" id="IPR011330">
    <property type="entry name" value="Glyco_hydro/deAcase_b/a-brl"/>
</dbReference>
<name>A0ABU9KU40_9EURY</name>
<gene>
    <name evidence="1" type="ORF">WOA13_08870</name>
</gene>
<dbReference type="RefSeq" id="WP_342127542.1">
    <property type="nucleotide sequence ID" value="NZ_JBCAUS010000006.1"/>
</dbReference>
<dbReference type="CDD" id="cd10931">
    <property type="entry name" value="CE4_u7"/>
    <property type="match status" value="1"/>
</dbReference>
<dbReference type="Gene3D" id="3.20.20.370">
    <property type="entry name" value="Glycoside hydrolase/deacetylase"/>
    <property type="match status" value="1"/>
</dbReference>
<reference evidence="1 2" key="1">
    <citation type="submission" date="2024-04" db="EMBL/GenBank/DDBJ databases">
        <title>Methanococcoides sp. LMO-2.</title>
        <authorList>
            <person name="Liang L."/>
        </authorList>
    </citation>
    <scope>NUCLEOTIDE SEQUENCE [LARGE SCALE GENOMIC DNA]</scope>
    <source>
        <strain evidence="1 2">LMO-2</strain>
    </source>
</reference>
<evidence type="ECO:0000313" key="2">
    <source>
        <dbReference type="Proteomes" id="UP001396646"/>
    </source>
</evidence>